<gene>
    <name evidence="3" type="ORF">L207DRAFT_518573</name>
</gene>
<dbReference type="Pfam" id="PF26640">
    <property type="entry name" value="DUF8212"/>
    <property type="match status" value="1"/>
</dbReference>
<dbReference type="STRING" id="1149755.A0A2J6R2G4"/>
<dbReference type="AlphaFoldDB" id="A0A2J6R2G4"/>
<evidence type="ECO:0000313" key="3">
    <source>
        <dbReference type="EMBL" id="PMD32713.1"/>
    </source>
</evidence>
<evidence type="ECO:0000259" key="1">
    <source>
        <dbReference type="Pfam" id="PF06985"/>
    </source>
</evidence>
<keyword evidence="4" id="KW-1185">Reference proteome</keyword>
<dbReference type="PANTHER" id="PTHR10622:SF12">
    <property type="entry name" value="HET DOMAIN-CONTAINING PROTEIN"/>
    <property type="match status" value="1"/>
</dbReference>
<dbReference type="InterPro" id="IPR058525">
    <property type="entry name" value="DUF8212"/>
</dbReference>
<reference evidence="3 4" key="1">
    <citation type="submission" date="2016-04" db="EMBL/GenBank/DDBJ databases">
        <title>A degradative enzymes factory behind the ericoid mycorrhizal symbiosis.</title>
        <authorList>
            <consortium name="DOE Joint Genome Institute"/>
            <person name="Martino E."/>
            <person name="Morin E."/>
            <person name="Grelet G."/>
            <person name="Kuo A."/>
            <person name="Kohler A."/>
            <person name="Daghino S."/>
            <person name="Barry K."/>
            <person name="Choi C."/>
            <person name="Cichocki N."/>
            <person name="Clum A."/>
            <person name="Copeland A."/>
            <person name="Hainaut M."/>
            <person name="Haridas S."/>
            <person name="Labutti K."/>
            <person name="Lindquist E."/>
            <person name="Lipzen A."/>
            <person name="Khouja H.-R."/>
            <person name="Murat C."/>
            <person name="Ohm R."/>
            <person name="Olson A."/>
            <person name="Spatafora J."/>
            <person name="Veneault-Fourrey C."/>
            <person name="Henrissat B."/>
            <person name="Grigoriev I."/>
            <person name="Martin F."/>
            <person name="Perotto S."/>
        </authorList>
    </citation>
    <scope>NUCLEOTIDE SEQUENCE [LARGE SCALE GENOMIC DNA]</scope>
    <source>
        <strain evidence="3 4">F</strain>
    </source>
</reference>
<evidence type="ECO:0000313" key="4">
    <source>
        <dbReference type="Proteomes" id="UP000235786"/>
    </source>
</evidence>
<name>A0A2J6R2G4_HYAVF</name>
<dbReference type="InterPro" id="IPR010730">
    <property type="entry name" value="HET"/>
</dbReference>
<sequence>MQLEEFMANPPPYAILSHTWEDGEVTFQDCTNSNRTVASAKKGFTKIQHTCQQAKQTGIAYAWVDTCCIDKTSSAELTEVINSMFAWYAASDVCYVFLSDLGPVDTIDPLEPMPKFAACRWFTRGWTLQELIAPKVVEFYDKEWTLRGTKCSLVRALEAITGIDGQVLRDSTVLADIPVARRMSWAANRKTTRVEDTAYCLLGIFDVSMPMLYGEGGKAFIRLQEEIAREANDLTLFAWQARAQKSSSSGDISVQKYRGILATSPAEFLNAGTIVAGDDKRFTKEFLMTNKGLRINSWLGSGPDGSHVLNLNCSLSKDPTQQIGIYLTMHGAGLYARNQPDKLALQRQWQPGQVDPIYISKRLTPSQSASLDNAHCSAFFFRSGLTDPRYSIKNITQPKDLWDSQQRLFLRHGMGSFTGLLHFTFSEVRSHDNTVHGPFLLVCGITAEEEQGGPRPWVAIGNYEVHPELAVAWAGNEANLGKLGEVGSGCKNKSIIVKDASKEKRFIISVEIEEAVVDSVPMYCIDLKFEDLLFGST</sequence>
<proteinExistence type="predicted"/>
<dbReference type="PANTHER" id="PTHR10622">
    <property type="entry name" value="HET DOMAIN-CONTAINING PROTEIN"/>
    <property type="match status" value="1"/>
</dbReference>
<accession>A0A2J6R2G4</accession>
<protein>
    <submittedName>
        <fullName evidence="3">HET-domain-containing protein</fullName>
    </submittedName>
</protein>
<dbReference type="Pfam" id="PF06985">
    <property type="entry name" value="HET"/>
    <property type="match status" value="1"/>
</dbReference>
<organism evidence="3 4">
    <name type="scientific">Hyaloscypha variabilis (strain UAMH 11265 / GT02V1 / F)</name>
    <name type="common">Meliniomyces variabilis</name>
    <dbReference type="NCBI Taxonomy" id="1149755"/>
    <lineage>
        <taxon>Eukaryota</taxon>
        <taxon>Fungi</taxon>
        <taxon>Dikarya</taxon>
        <taxon>Ascomycota</taxon>
        <taxon>Pezizomycotina</taxon>
        <taxon>Leotiomycetes</taxon>
        <taxon>Helotiales</taxon>
        <taxon>Hyaloscyphaceae</taxon>
        <taxon>Hyaloscypha</taxon>
        <taxon>Hyaloscypha variabilis</taxon>
    </lineage>
</organism>
<dbReference type="Proteomes" id="UP000235786">
    <property type="component" value="Unassembled WGS sequence"/>
</dbReference>
<feature type="domain" description="DUF8212" evidence="2">
    <location>
        <begin position="218"/>
        <end position="273"/>
    </location>
</feature>
<evidence type="ECO:0000259" key="2">
    <source>
        <dbReference type="Pfam" id="PF26640"/>
    </source>
</evidence>
<dbReference type="OrthoDB" id="20872at2759"/>
<dbReference type="EMBL" id="KZ613958">
    <property type="protein sequence ID" value="PMD32713.1"/>
    <property type="molecule type" value="Genomic_DNA"/>
</dbReference>
<feature type="domain" description="Heterokaryon incompatibility" evidence="1">
    <location>
        <begin position="13"/>
        <end position="100"/>
    </location>
</feature>